<proteinExistence type="predicted"/>
<dbReference type="Proteomes" id="UP000287502">
    <property type="component" value="Chromosome"/>
</dbReference>
<evidence type="ECO:0000313" key="1">
    <source>
        <dbReference type="EMBL" id="QAR33018.1"/>
    </source>
</evidence>
<organism evidence="1 2">
    <name type="scientific">Geovibrio thiophilus</name>
    <dbReference type="NCBI Taxonomy" id="139438"/>
    <lineage>
        <taxon>Bacteria</taxon>
        <taxon>Pseudomonadati</taxon>
        <taxon>Deferribacterota</taxon>
        <taxon>Deferribacteres</taxon>
        <taxon>Deferribacterales</taxon>
        <taxon>Geovibrionaceae</taxon>
        <taxon>Geovibrio</taxon>
    </lineage>
</organism>
<name>A0A410JY87_9BACT</name>
<sequence length="77" mass="9041">MIPKYCPYCGDQKLEELEPTEVAIDNMIWTIYHYECQFCGELFDRIIPEGELEWDSITPDDLDALIDDDDKPKGYPH</sequence>
<dbReference type="AlphaFoldDB" id="A0A410JY87"/>
<keyword evidence="2" id="KW-1185">Reference proteome</keyword>
<dbReference type="RefSeq" id="WP_128466304.1">
    <property type="nucleotide sequence ID" value="NZ_CP035108.1"/>
</dbReference>
<dbReference type="EMBL" id="CP035108">
    <property type="protein sequence ID" value="QAR33018.1"/>
    <property type="molecule type" value="Genomic_DNA"/>
</dbReference>
<gene>
    <name evidence="1" type="ORF">EP073_06230</name>
</gene>
<dbReference type="OrthoDB" id="9806794at2"/>
<reference evidence="1 2" key="1">
    <citation type="submission" date="2019-01" db="EMBL/GenBank/DDBJ databases">
        <title>Geovibrio thiophilus DSM 11263, complete genome.</title>
        <authorList>
            <person name="Spring S."/>
            <person name="Bunk B."/>
            <person name="Sproer C."/>
        </authorList>
    </citation>
    <scope>NUCLEOTIDE SEQUENCE [LARGE SCALE GENOMIC DNA]</scope>
    <source>
        <strain evidence="1 2">DSM 11263</strain>
    </source>
</reference>
<dbReference type="KEGG" id="gtl:EP073_06230"/>
<accession>A0A410JY87</accession>
<evidence type="ECO:0000313" key="2">
    <source>
        <dbReference type="Proteomes" id="UP000287502"/>
    </source>
</evidence>
<protein>
    <submittedName>
        <fullName evidence="1">Uncharacterized protein</fullName>
    </submittedName>
</protein>